<feature type="domain" description="PiggyBac transposable element-derived protein" evidence="1">
    <location>
        <begin position="1"/>
        <end position="161"/>
    </location>
</feature>
<dbReference type="InterPro" id="IPR029526">
    <property type="entry name" value="PGBD"/>
</dbReference>
<name>A0A182RWX2_ANOFN</name>
<accession>A0A182RWX2</accession>
<dbReference type="VEuPathDB" id="VectorBase:AFUN010782"/>
<sequence>KQHHEWKPVSSSEFDAYLGLLILAGVTRSNRVNITDLWKTTSHPMFRAAMSFKRFRSISRFIRFDDGNTRAERKKSDKAAAVSKMFDILNANLQACYVAGANVTVDEQLFPFRGGTGFTQYIPSKPAKYGIKVWWACDSCRSYPIKGQIYKGFSNNVTMCSYVPKKTNRLC</sequence>
<dbReference type="AlphaFoldDB" id="A0A182RWX2"/>
<dbReference type="EnsemblMetazoa" id="AFUN010782-RA">
    <property type="protein sequence ID" value="AFUN010782-PA"/>
    <property type="gene ID" value="AFUN010782"/>
</dbReference>
<evidence type="ECO:0000313" key="2">
    <source>
        <dbReference type="EnsemblMetazoa" id="AFUN010782-PA"/>
    </source>
</evidence>
<proteinExistence type="predicted"/>
<dbReference type="VEuPathDB" id="VectorBase:AFUN2_008710"/>
<dbReference type="Pfam" id="PF13843">
    <property type="entry name" value="DDE_Tnp_1_7"/>
    <property type="match status" value="1"/>
</dbReference>
<reference evidence="2" key="1">
    <citation type="submission" date="2020-05" db="UniProtKB">
        <authorList>
            <consortium name="EnsemblMetazoa"/>
        </authorList>
    </citation>
    <scope>IDENTIFICATION</scope>
    <source>
        <strain evidence="2">FUMOZ</strain>
    </source>
</reference>
<dbReference type="PANTHER" id="PTHR46599">
    <property type="entry name" value="PIGGYBAC TRANSPOSABLE ELEMENT-DERIVED PROTEIN 4"/>
    <property type="match status" value="1"/>
</dbReference>
<dbReference type="PANTHER" id="PTHR46599:SF6">
    <property type="entry name" value="DUAL SPECIFICITY PHOSPHATASE 26"/>
    <property type="match status" value="1"/>
</dbReference>
<evidence type="ECO:0000259" key="1">
    <source>
        <dbReference type="Pfam" id="PF13843"/>
    </source>
</evidence>
<organism evidence="2">
    <name type="scientific">Anopheles funestus</name>
    <name type="common">African malaria mosquito</name>
    <dbReference type="NCBI Taxonomy" id="62324"/>
    <lineage>
        <taxon>Eukaryota</taxon>
        <taxon>Metazoa</taxon>
        <taxon>Ecdysozoa</taxon>
        <taxon>Arthropoda</taxon>
        <taxon>Hexapoda</taxon>
        <taxon>Insecta</taxon>
        <taxon>Pterygota</taxon>
        <taxon>Neoptera</taxon>
        <taxon>Endopterygota</taxon>
        <taxon>Diptera</taxon>
        <taxon>Nematocera</taxon>
        <taxon>Culicoidea</taxon>
        <taxon>Culicidae</taxon>
        <taxon>Anophelinae</taxon>
        <taxon>Anopheles</taxon>
    </lineage>
</organism>
<protein>
    <submittedName>
        <fullName evidence="2">DDE_Tnp_1_7 domain-containing protein</fullName>
    </submittedName>
</protein>
<dbReference type="STRING" id="62324.A0A182RWX2"/>